<dbReference type="EMBL" id="CP003537">
    <property type="protein sequence ID" value="AGH94976.1"/>
    <property type="molecule type" value="Genomic_DNA"/>
</dbReference>
<dbReference type="RefSeq" id="WP_015469466.1">
    <property type="nucleotide sequence ID" value="NC_020813.1"/>
</dbReference>
<evidence type="ECO:0000313" key="3">
    <source>
        <dbReference type="Proteomes" id="UP000012040"/>
    </source>
</evidence>
<reference evidence="2 3" key="1">
    <citation type="journal article" date="2013" name="ISME J.">
        <title>By their genes ye shall know them: genomic signatures of predatory bacteria.</title>
        <authorList>
            <person name="Pasternak Z."/>
            <person name="Pietrokovski S."/>
            <person name="Rotem O."/>
            <person name="Gophna U."/>
            <person name="Lurie-Weinberger M.N."/>
            <person name="Jurkevitch E."/>
        </authorList>
    </citation>
    <scope>NUCLEOTIDE SEQUENCE [LARGE SCALE GENOMIC DNA]</scope>
    <source>
        <strain evidence="2 3">JSS</strain>
    </source>
</reference>
<dbReference type="Pfam" id="PF04351">
    <property type="entry name" value="PilP"/>
    <property type="match status" value="1"/>
</dbReference>
<evidence type="ECO:0000313" key="2">
    <source>
        <dbReference type="EMBL" id="AGH94976.1"/>
    </source>
</evidence>
<dbReference type="PATRIC" id="fig|1184267.3.peg.765"/>
<dbReference type="OrthoDB" id="9788988at2"/>
<protein>
    <submittedName>
        <fullName evidence="2">Fimbrial assembly protein</fullName>
    </submittedName>
</protein>
<dbReference type="HOGENOM" id="CLU_1358239_0_0_7"/>
<organism evidence="2 3">
    <name type="scientific">Pseudobdellovibrio exovorus JSS</name>
    <dbReference type="NCBI Taxonomy" id="1184267"/>
    <lineage>
        <taxon>Bacteria</taxon>
        <taxon>Pseudomonadati</taxon>
        <taxon>Bdellovibrionota</taxon>
        <taxon>Bdellovibrionia</taxon>
        <taxon>Bdellovibrionales</taxon>
        <taxon>Pseudobdellovibrionaceae</taxon>
        <taxon>Pseudobdellovibrio</taxon>
    </lineage>
</organism>
<dbReference type="eggNOG" id="COG3168">
    <property type="taxonomic scope" value="Bacteria"/>
</dbReference>
<name>M4VAF1_9BACT</name>
<dbReference type="InterPro" id="IPR007446">
    <property type="entry name" value="PilP"/>
</dbReference>
<dbReference type="AlphaFoldDB" id="M4VAF1"/>
<dbReference type="KEGG" id="bex:A11Q_756"/>
<keyword evidence="3" id="KW-1185">Reference proteome</keyword>
<evidence type="ECO:0000256" key="1">
    <source>
        <dbReference type="SAM" id="SignalP"/>
    </source>
</evidence>
<proteinExistence type="predicted"/>
<feature type="chain" id="PRO_5004060098" evidence="1">
    <location>
        <begin position="25"/>
        <end position="201"/>
    </location>
</feature>
<keyword evidence="1" id="KW-0732">Signal</keyword>
<gene>
    <name evidence="2" type="ORF">A11Q_756</name>
</gene>
<dbReference type="Proteomes" id="UP000012040">
    <property type="component" value="Chromosome"/>
</dbReference>
<dbReference type="STRING" id="1184267.A11Q_756"/>
<dbReference type="Gene3D" id="2.30.30.830">
    <property type="match status" value="1"/>
</dbReference>
<accession>M4VAF1</accession>
<feature type="signal peptide" evidence="1">
    <location>
        <begin position="1"/>
        <end position="24"/>
    </location>
</feature>
<sequence length="201" mass="22168">MKNWFFVSLLMCLSMLSIGTAAWAQGQTQLTPAEAEALKQQVLQLQQQQGTTQSVPIPVTDANAAVGTAPAAPVPPADPNLITNSRDLDKKVATRVKDPFMLPNHLYVKIKKKLGNAEGAEGFVDESVEPQRRWAIRHYKLVGIIWNVSQPKAMITDKDNTLHMFLVKDKIGNNEGQITAIRDGEVVINEKGSEIRLKLSN</sequence>